<dbReference type="AlphaFoldDB" id="A0A3B0R0T4"/>
<reference evidence="1" key="1">
    <citation type="submission" date="2018-06" db="EMBL/GenBank/DDBJ databases">
        <authorList>
            <person name="Zhirakovskaya E."/>
        </authorList>
    </citation>
    <scope>NUCLEOTIDE SEQUENCE</scope>
</reference>
<name>A0A3B0R0T4_9ZZZZ</name>
<dbReference type="EMBL" id="UOEB01000301">
    <property type="protein sequence ID" value="VAV86152.1"/>
    <property type="molecule type" value="Genomic_DNA"/>
</dbReference>
<gene>
    <name evidence="1" type="ORF">MNBD_BACTEROID02-1824</name>
</gene>
<sequence length="219" mass="24871">MKTIQETVETIIKRTPFIEEAMQEKLINVSSLARVIQPEVEQLLGKKVKPGAIMMSINRISPVNILRIRKNIKSFSLNLGDFIVRSDLFDYTFKNSNSLHKQISLIFAKIGSNRESFFTVSQGIFETNIVISSNLKEEVEKDFATEELISSMSELASITLKLPKTNIEQSGIYYFILKQLAWSNIPVQEIISTTHEITLVVKESDINKAFSILINLKKS</sequence>
<organism evidence="1">
    <name type="scientific">hydrothermal vent metagenome</name>
    <dbReference type="NCBI Taxonomy" id="652676"/>
    <lineage>
        <taxon>unclassified sequences</taxon>
        <taxon>metagenomes</taxon>
        <taxon>ecological metagenomes</taxon>
    </lineage>
</organism>
<accession>A0A3B0R0T4</accession>
<protein>
    <recommendedName>
        <fullName evidence="2">Aspartate kinase</fullName>
    </recommendedName>
</protein>
<evidence type="ECO:0000313" key="1">
    <source>
        <dbReference type="EMBL" id="VAV86152.1"/>
    </source>
</evidence>
<evidence type="ECO:0008006" key="2">
    <source>
        <dbReference type="Google" id="ProtNLM"/>
    </source>
</evidence>
<proteinExistence type="predicted"/>